<protein>
    <submittedName>
        <fullName evidence="2">Uncharacterized protein</fullName>
    </submittedName>
</protein>
<organism evidence="2 3">
    <name type="scientific">Caerostris darwini</name>
    <dbReference type="NCBI Taxonomy" id="1538125"/>
    <lineage>
        <taxon>Eukaryota</taxon>
        <taxon>Metazoa</taxon>
        <taxon>Ecdysozoa</taxon>
        <taxon>Arthropoda</taxon>
        <taxon>Chelicerata</taxon>
        <taxon>Arachnida</taxon>
        <taxon>Araneae</taxon>
        <taxon>Araneomorphae</taxon>
        <taxon>Entelegynae</taxon>
        <taxon>Araneoidea</taxon>
        <taxon>Araneidae</taxon>
        <taxon>Caerostris</taxon>
    </lineage>
</organism>
<dbReference type="EMBL" id="BPLQ01014670">
    <property type="protein sequence ID" value="GIY81837.1"/>
    <property type="molecule type" value="Genomic_DNA"/>
</dbReference>
<gene>
    <name evidence="2" type="ORF">CDAR_42931</name>
</gene>
<evidence type="ECO:0000313" key="3">
    <source>
        <dbReference type="Proteomes" id="UP001054837"/>
    </source>
</evidence>
<feature type="region of interest" description="Disordered" evidence="1">
    <location>
        <begin position="71"/>
        <end position="93"/>
    </location>
</feature>
<comment type="caution">
    <text evidence="2">The sequence shown here is derived from an EMBL/GenBank/DDBJ whole genome shotgun (WGS) entry which is preliminary data.</text>
</comment>
<evidence type="ECO:0000256" key="1">
    <source>
        <dbReference type="SAM" id="MobiDB-lite"/>
    </source>
</evidence>
<reference evidence="2 3" key="1">
    <citation type="submission" date="2021-06" db="EMBL/GenBank/DDBJ databases">
        <title>Caerostris darwini draft genome.</title>
        <authorList>
            <person name="Kono N."/>
            <person name="Arakawa K."/>
        </authorList>
    </citation>
    <scope>NUCLEOTIDE SEQUENCE [LARGE SCALE GENOMIC DNA]</scope>
</reference>
<dbReference type="Proteomes" id="UP001054837">
    <property type="component" value="Unassembled WGS sequence"/>
</dbReference>
<feature type="compositionally biased region" description="Basic and acidic residues" evidence="1">
    <location>
        <begin position="84"/>
        <end position="93"/>
    </location>
</feature>
<accession>A0AAV4WGB6</accession>
<dbReference type="AlphaFoldDB" id="A0AAV4WGB6"/>
<proteinExistence type="predicted"/>
<sequence length="93" mass="10710">MDNLFGIKSQNRRIKAITTMPKLLRIFHSRKTYFLPIRCAHCSESHATPNYTLPSDLSKNTQIARLNMSPIGNDFTSFRRKIGPRGERPPHTN</sequence>
<evidence type="ECO:0000313" key="2">
    <source>
        <dbReference type="EMBL" id="GIY81837.1"/>
    </source>
</evidence>
<keyword evidence="3" id="KW-1185">Reference proteome</keyword>
<name>A0AAV4WGB6_9ARAC</name>